<dbReference type="SUPFAM" id="SSF50475">
    <property type="entry name" value="FMN-binding split barrel"/>
    <property type="match status" value="1"/>
</dbReference>
<dbReference type="InterPro" id="IPR012349">
    <property type="entry name" value="Split_barrel_FMN-bd"/>
</dbReference>
<gene>
    <name evidence="3" type="ORF">PVK37_22995</name>
</gene>
<dbReference type="RefSeq" id="WP_275029766.1">
    <property type="nucleotide sequence ID" value="NZ_CP118615.1"/>
</dbReference>
<evidence type="ECO:0000259" key="2">
    <source>
        <dbReference type="SMART" id="SM00903"/>
    </source>
</evidence>
<keyword evidence="1" id="KW-0560">Oxidoreductase</keyword>
<proteinExistence type="predicted"/>
<dbReference type="Proteomes" id="UP001219605">
    <property type="component" value="Chromosome"/>
</dbReference>
<keyword evidence="4" id="KW-1185">Reference proteome</keyword>
<dbReference type="SMART" id="SM00903">
    <property type="entry name" value="Flavin_Reduct"/>
    <property type="match status" value="1"/>
</dbReference>
<feature type="domain" description="Flavin reductase like" evidence="2">
    <location>
        <begin position="21"/>
        <end position="168"/>
    </location>
</feature>
<evidence type="ECO:0000256" key="1">
    <source>
        <dbReference type="ARBA" id="ARBA00023002"/>
    </source>
</evidence>
<reference evidence="3 4" key="1">
    <citation type="submission" date="2023-02" db="EMBL/GenBank/DDBJ databases">
        <authorList>
            <person name="Mo P."/>
        </authorList>
    </citation>
    <scope>NUCLEOTIDE SEQUENCE [LARGE SCALE GENOMIC DNA]</scope>
    <source>
        <strain evidence="3 4">HUAS 3</strain>
    </source>
</reference>
<name>A0ABY7ZMV7_9ACTN</name>
<dbReference type="Gene3D" id="2.30.110.10">
    <property type="entry name" value="Electron Transport, Fmn-binding Protein, Chain A"/>
    <property type="match status" value="1"/>
</dbReference>
<accession>A0ABY7ZMV7</accession>
<dbReference type="InterPro" id="IPR002563">
    <property type="entry name" value="Flavin_Rdtase-like_dom"/>
</dbReference>
<sequence length="178" mass="19556">MNGDHEPNGEVTDPQQLRRIFGAFATGVTVVTVGGAEPHGMTANSFTTVSLDPPLVLVCVDRRAIMHTALESAGCFGVSILAADQEQVARHFANRWRGLGRAQFDAVDWVPGRATGVPLIQGALARFECDLWRTYDGGDHTIFTGLLLTAERHNDDEPVLFLRGRFRQVDPERSEVRT</sequence>
<dbReference type="InterPro" id="IPR050268">
    <property type="entry name" value="NADH-dep_flavin_reductase"/>
</dbReference>
<dbReference type="PANTHER" id="PTHR30466:SF1">
    <property type="entry name" value="FMN REDUCTASE (NADH) RUTF"/>
    <property type="match status" value="1"/>
</dbReference>
<protein>
    <submittedName>
        <fullName evidence="3">Flavin reductase family protein</fullName>
    </submittedName>
</protein>
<evidence type="ECO:0000313" key="3">
    <source>
        <dbReference type="EMBL" id="WDZ83309.1"/>
    </source>
</evidence>
<dbReference type="PANTHER" id="PTHR30466">
    <property type="entry name" value="FLAVIN REDUCTASE"/>
    <property type="match status" value="1"/>
</dbReference>
<evidence type="ECO:0000313" key="4">
    <source>
        <dbReference type="Proteomes" id="UP001219605"/>
    </source>
</evidence>
<organism evidence="3 4">
    <name type="scientific">Micromonospora cathayae</name>
    <dbReference type="NCBI Taxonomy" id="3028804"/>
    <lineage>
        <taxon>Bacteria</taxon>
        <taxon>Bacillati</taxon>
        <taxon>Actinomycetota</taxon>
        <taxon>Actinomycetes</taxon>
        <taxon>Micromonosporales</taxon>
        <taxon>Micromonosporaceae</taxon>
        <taxon>Micromonospora</taxon>
    </lineage>
</organism>
<dbReference type="Pfam" id="PF01613">
    <property type="entry name" value="Flavin_Reduct"/>
    <property type="match status" value="1"/>
</dbReference>
<dbReference type="EMBL" id="CP118615">
    <property type="protein sequence ID" value="WDZ83309.1"/>
    <property type="molecule type" value="Genomic_DNA"/>
</dbReference>